<keyword evidence="2" id="KW-1185">Reference proteome</keyword>
<evidence type="ECO:0000313" key="2">
    <source>
        <dbReference type="Proteomes" id="UP000250157"/>
    </source>
</evidence>
<dbReference type="RefSeq" id="YP_010090978.1">
    <property type="nucleotide sequence ID" value="NC_055721.1"/>
</dbReference>
<evidence type="ECO:0000313" key="1">
    <source>
        <dbReference type="EMBL" id="BBC78331.1"/>
    </source>
</evidence>
<proteinExistence type="predicted"/>
<dbReference type="Proteomes" id="UP000250157">
    <property type="component" value="Segment"/>
</dbReference>
<accession>A0A2Z5ZD59</accession>
<dbReference type="KEGG" id="vg:65108470"/>
<name>A0A2Z5ZD59_9CAUD</name>
<protein>
    <submittedName>
        <fullName evidence="1">Uncharacterized protein</fullName>
    </submittedName>
</protein>
<organism evidence="1 2">
    <name type="scientific">Escherichia phage EcS1</name>
    <dbReference type="NCBI Taxonomy" id="2083276"/>
    <lineage>
        <taxon>Viruses</taxon>
        <taxon>Duplodnaviria</taxon>
        <taxon>Heunggongvirae</taxon>
        <taxon>Uroviricota</taxon>
        <taxon>Caudoviricetes</taxon>
        <taxon>Pantevenvirales</taxon>
        <taxon>Straboviridae</taxon>
        <taxon>Tevenvirinae</taxon>
        <taxon>Kagamiyamavirus</taxon>
        <taxon>Kagamiyamavirus ecs1</taxon>
    </lineage>
</organism>
<dbReference type="GeneID" id="65108470"/>
<dbReference type="EMBL" id="LC371242">
    <property type="protein sequence ID" value="BBC78331.1"/>
    <property type="molecule type" value="Genomic_DNA"/>
</dbReference>
<reference evidence="1 2" key="1">
    <citation type="submission" date="2018-02" db="EMBL/GenBank/DDBJ databases">
        <title>Full genome sequencing of a novel polyvalent bacteriophage as one of T4-Family member.</title>
        <authorList>
            <person name="Kawasaki T."/>
            <person name="Saad A.M."/>
            <person name="Yamada T."/>
        </authorList>
    </citation>
    <scope>NUCLEOTIDE SEQUENCE [LARGE SCALE GENOMIC DNA]</scope>
    <source>
        <strain evidence="1 2">EcS1</strain>
    </source>
</reference>
<sequence>MNTFNDNVNEITVTLLVLCKKINSDTAENFTLTFGESKSVSKDMISLEVTGLRSNISSLAGFAVNTAEQFRVNHKAIQNEVTKQYNA</sequence>